<dbReference type="InterPro" id="IPR052509">
    <property type="entry name" value="Metal_resp_DNA-bind_regulator"/>
</dbReference>
<dbReference type="InterPro" id="IPR036388">
    <property type="entry name" value="WH-like_DNA-bd_sf"/>
</dbReference>
<dbReference type="Pfam" id="PF03551">
    <property type="entry name" value="PadR"/>
    <property type="match status" value="1"/>
</dbReference>
<dbReference type="PANTHER" id="PTHR33169:SF24">
    <property type="entry name" value="TRANSCRIPTIONAL REGULATOR, PADR FAMILY"/>
    <property type="match status" value="1"/>
</dbReference>
<dbReference type="Gene3D" id="1.10.10.10">
    <property type="entry name" value="Winged helix-like DNA-binding domain superfamily/Winged helix DNA-binding domain"/>
    <property type="match status" value="1"/>
</dbReference>
<dbReference type="Proteomes" id="UP001058072">
    <property type="component" value="Chromosome"/>
</dbReference>
<proteinExistence type="predicted"/>
<dbReference type="InterPro" id="IPR005149">
    <property type="entry name" value="Tscrpt_reg_PadR_N"/>
</dbReference>
<name>A0A9Q9CHX0_9FIRM</name>
<sequence length="103" mass="12098">MNAQYKKGVLELCVLKLIQQDDLYGYETVQKVSFYIEVTESTIYPLLRRLTKEGYLSTYNRESNEGPPRKYYSMTVEGEVYLATLIREWDQMVDSVQRLLKGV</sequence>
<reference evidence="3 4" key="1">
    <citation type="submission" date="2021-03" db="EMBL/GenBank/DDBJ databases">
        <title>Comparative Genomics and Metabolomics in the genus Turicibacter.</title>
        <authorList>
            <person name="Maki J."/>
            <person name="Looft T."/>
        </authorList>
    </citation>
    <scope>NUCLEOTIDE SEQUENCE</scope>
    <source>
        <strain evidence="3">ISU324</strain>
        <strain evidence="2 4">MMM721</strain>
    </source>
</reference>
<keyword evidence="4" id="KW-1185">Reference proteome</keyword>
<organism evidence="3 5">
    <name type="scientific">Turicibacter bilis</name>
    <dbReference type="NCBI Taxonomy" id="2735723"/>
    <lineage>
        <taxon>Bacteria</taxon>
        <taxon>Bacillati</taxon>
        <taxon>Bacillota</taxon>
        <taxon>Erysipelotrichia</taxon>
        <taxon>Erysipelotrichales</taxon>
        <taxon>Turicibacteraceae</taxon>
        <taxon>Turicibacter</taxon>
    </lineage>
</organism>
<dbReference type="SUPFAM" id="SSF46785">
    <property type="entry name" value="Winged helix' DNA-binding domain"/>
    <property type="match status" value="1"/>
</dbReference>
<accession>A0A9Q9CHX0</accession>
<evidence type="ECO:0000313" key="5">
    <source>
        <dbReference type="Proteomes" id="UP001058072"/>
    </source>
</evidence>
<evidence type="ECO:0000259" key="1">
    <source>
        <dbReference type="Pfam" id="PF03551"/>
    </source>
</evidence>
<dbReference type="EMBL" id="CP071250">
    <property type="protein sequence ID" value="UUF09244.1"/>
    <property type="molecule type" value="Genomic_DNA"/>
</dbReference>
<feature type="domain" description="Transcription regulator PadR N-terminal" evidence="1">
    <location>
        <begin position="14"/>
        <end position="83"/>
    </location>
</feature>
<evidence type="ECO:0000313" key="4">
    <source>
        <dbReference type="Proteomes" id="UP001058016"/>
    </source>
</evidence>
<dbReference type="InterPro" id="IPR036390">
    <property type="entry name" value="WH_DNA-bd_sf"/>
</dbReference>
<evidence type="ECO:0000313" key="3">
    <source>
        <dbReference type="EMBL" id="UUF09244.1"/>
    </source>
</evidence>
<dbReference type="PANTHER" id="PTHR33169">
    <property type="entry name" value="PADR-FAMILY TRANSCRIPTIONAL REGULATOR"/>
    <property type="match status" value="1"/>
</dbReference>
<dbReference type="AlphaFoldDB" id="A0A9Q9CHX0"/>
<dbReference type="RefSeq" id="WP_055243069.1">
    <property type="nucleotide sequence ID" value="NZ_CP071249.1"/>
</dbReference>
<dbReference type="Proteomes" id="UP001058016">
    <property type="component" value="Chromosome"/>
</dbReference>
<evidence type="ECO:0000313" key="2">
    <source>
        <dbReference type="EMBL" id="UUF05305.1"/>
    </source>
</evidence>
<protein>
    <submittedName>
        <fullName evidence="3">PadR family transcriptional regulator</fullName>
    </submittedName>
</protein>
<dbReference type="EMBL" id="CP071249">
    <property type="protein sequence ID" value="UUF05305.1"/>
    <property type="molecule type" value="Genomic_DNA"/>
</dbReference>
<gene>
    <name evidence="2" type="ORF">J0J69_09455</name>
    <name evidence="3" type="ORF">J0J70_04435</name>
</gene>